<accession>A0A937FB63</accession>
<evidence type="ECO:0000313" key="2">
    <source>
        <dbReference type="EMBL" id="MBL4930699.1"/>
    </source>
</evidence>
<keyword evidence="2" id="KW-0167">Capsid protein</keyword>
<protein>
    <submittedName>
        <fullName evidence="2">Spore coat protein CotJB</fullName>
    </submittedName>
</protein>
<proteinExistence type="predicted"/>
<dbReference type="AlphaFoldDB" id="A0A937FB63"/>
<name>A0A937FB63_9CLOT</name>
<keyword evidence="2" id="KW-0946">Virion</keyword>
<dbReference type="EMBL" id="JAESWA010000015">
    <property type="protein sequence ID" value="MBL4930699.1"/>
    <property type="molecule type" value="Genomic_DNA"/>
</dbReference>
<evidence type="ECO:0000259" key="1">
    <source>
        <dbReference type="Pfam" id="PF12652"/>
    </source>
</evidence>
<dbReference type="InterPro" id="IPR024207">
    <property type="entry name" value="CotJB_dom"/>
</dbReference>
<dbReference type="Proteomes" id="UP000623681">
    <property type="component" value="Unassembled WGS sequence"/>
</dbReference>
<comment type="caution">
    <text evidence="2">The sequence shown here is derived from an EMBL/GenBank/DDBJ whole genome shotgun (WGS) entry which is preliminary data.</text>
</comment>
<sequence>MKNEMHDMNEKELLKQLRAANFMKVDLGLFLNTHPMDGEALKEFNFYVMECRRLKEAYEMHCGMLTQHDSLSPYPWQWICEPWPWEEEANSKLEREEK</sequence>
<dbReference type="PIRSF" id="PIRSF010606">
    <property type="entry name" value="Spore_coat_CotJB"/>
    <property type="match status" value="1"/>
</dbReference>
<feature type="domain" description="Protein CotJB" evidence="1">
    <location>
        <begin position="12"/>
        <end position="86"/>
    </location>
</feature>
<dbReference type="InterPro" id="IPR016571">
    <property type="entry name" value="Spore_coat_assembly_CotJB"/>
</dbReference>
<dbReference type="RefSeq" id="WP_202766083.1">
    <property type="nucleotide sequence ID" value="NZ_JAESWA010000015.1"/>
</dbReference>
<keyword evidence="3" id="KW-1185">Reference proteome</keyword>
<reference evidence="2" key="1">
    <citation type="submission" date="2021-01" db="EMBL/GenBank/DDBJ databases">
        <title>Genome public.</title>
        <authorList>
            <person name="Liu C."/>
            <person name="Sun Q."/>
        </authorList>
    </citation>
    <scope>NUCLEOTIDE SEQUENCE</scope>
    <source>
        <strain evidence="2">YIM B02565</strain>
    </source>
</reference>
<evidence type="ECO:0000313" key="3">
    <source>
        <dbReference type="Proteomes" id="UP000623681"/>
    </source>
</evidence>
<gene>
    <name evidence="2" type="ORF">JK634_02695</name>
</gene>
<organism evidence="2 3">
    <name type="scientific">Clostridium paridis</name>
    <dbReference type="NCBI Taxonomy" id="2803863"/>
    <lineage>
        <taxon>Bacteria</taxon>
        <taxon>Bacillati</taxon>
        <taxon>Bacillota</taxon>
        <taxon>Clostridia</taxon>
        <taxon>Eubacteriales</taxon>
        <taxon>Clostridiaceae</taxon>
        <taxon>Clostridium</taxon>
    </lineage>
</organism>
<dbReference type="Pfam" id="PF12652">
    <property type="entry name" value="CotJB"/>
    <property type="match status" value="1"/>
</dbReference>